<evidence type="ECO:0000313" key="3">
    <source>
        <dbReference type="Proteomes" id="UP001226762"/>
    </source>
</evidence>
<protein>
    <recommendedName>
        <fullName evidence="4">Reprolysin-like metallo-peptidase family M12B</fullName>
    </recommendedName>
</protein>
<dbReference type="SUPFAM" id="SSF55486">
    <property type="entry name" value="Metalloproteases ('zincins'), catalytic domain"/>
    <property type="match status" value="1"/>
</dbReference>
<sequence length="601" mass="67349">MNFRSLTILTLLTCAAPISSALAAPDAPREVTATVSHKTGGPFFLIWRGDEETGFYRVEKKRHGSDDASWVSVGETDMPHWIFDKEPFGRQQYRIQGCLDQYSCSDWVYSSEIEISSQNQSYPVAEGTQCGHAHPPTELAQKWAQYFQKRMEYASTLVPDEEDRSPDIDPKRLLLDKWKFAEMTDAPNHSIAAGPFTDADGDCLLDANDPDPFDSDSDDDGWFDGPCNARINLVLTGVKAEDETEDTGKDEFYLIVDKARFPNRSSSNGYWSLDDGDTRETEIIVASRTRGFLRNQSLAQVSVFGMEDDVDPFGDWQADDTLFSHDLNLDDFDDGQSFTLTQSGNDFKYVLTFRVDVEPFADPDVQDATADRDGDGVSDEDEAEIARVFGGVADPFRKDIVVEVDNFRSGRTYIDAMRQVHTAFARKGVALYTLQTQLDRDTCLSRAEVRDHYNNSFDFAPLRGVRYAMLANGIYNDRSGVALGRSFVSSKPTVRFGLERAMAGTFMHELGHTLGLRQSDFHLIDKFSLVNLDYQSSMTYFFQPLLVRFSSNGGGFTDNFDDWEHISVDTSPNPQSGNQSRFTLSTTGFGNLMQTGSDVCQ</sequence>
<evidence type="ECO:0008006" key="4">
    <source>
        <dbReference type="Google" id="ProtNLM"/>
    </source>
</evidence>
<feature type="signal peptide" evidence="1">
    <location>
        <begin position="1"/>
        <end position="23"/>
    </location>
</feature>
<keyword evidence="1" id="KW-0732">Signal</keyword>
<feature type="chain" id="PRO_5042240678" description="Reprolysin-like metallo-peptidase family M12B" evidence="1">
    <location>
        <begin position="24"/>
        <end position="601"/>
    </location>
</feature>
<evidence type="ECO:0000256" key="1">
    <source>
        <dbReference type="SAM" id="SignalP"/>
    </source>
</evidence>
<keyword evidence="3" id="KW-1185">Reference proteome</keyword>
<evidence type="ECO:0000313" key="2">
    <source>
        <dbReference type="EMBL" id="MDQ2088713.1"/>
    </source>
</evidence>
<dbReference type="EMBL" id="JANHAX010000001">
    <property type="protein sequence ID" value="MDQ2088713.1"/>
    <property type="molecule type" value="Genomic_DNA"/>
</dbReference>
<dbReference type="Proteomes" id="UP001226762">
    <property type="component" value="Unassembled WGS sequence"/>
</dbReference>
<name>A0AAE4B260_9RHOB</name>
<comment type="caution">
    <text evidence="2">The sequence shown here is derived from an EMBL/GenBank/DDBJ whole genome shotgun (WGS) entry which is preliminary data.</text>
</comment>
<gene>
    <name evidence="2" type="ORF">NO357_02205</name>
</gene>
<proteinExistence type="predicted"/>
<reference evidence="2" key="2">
    <citation type="submission" date="2023-02" db="EMBL/GenBank/DDBJ databases">
        <title>'Rhodoalgimonas zhirmunskyi' gen. nov., isolated from a red alga.</title>
        <authorList>
            <person name="Nedashkovskaya O.I."/>
            <person name="Otstavnykh N.Y."/>
            <person name="Bystritskaya E.P."/>
            <person name="Balabanova L.A."/>
            <person name="Isaeva M.P."/>
        </authorList>
    </citation>
    <scope>NUCLEOTIDE SEQUENCE</scope>
    <source>
        <strain evidence="2">KCTC 52189</strain>
    </source>
</reference>
<accession>A0AAE4B260</accession>
<dbReference type="RefSeq" id="WP_306733978.1">
    <property type="nucleotide sequence ID" value="NZ_JANHAX010000001.1"/>
</dbReference>
<reference evidence="2" key="1">
    <citation type="submission" date="2022-07" db="EMBL/GenBank/DDBJ databases">
        <authorList>
            <person name="Otstavnykh N."/>
            <person name="Isaeva M."/>
            <person name="Bystritskaya E."/>
        </authorList>
    </citation>
    <scope>NUCLEOTIDE SEQUENCE</scope>
    <source>
        <strain evidence="2">KCTC 52189</strain>
    </source>
</reference>
<organism evidence="2 3">
    <name type="scientific">Marimonas arenosa</name>
    <dbReference type="NCBI Taxonomy" id="1795305"/>
    <lineage>
        <taxon>Bacteria</taxon>
        <taxon>Pseudomonadati</taxon>
        <taxon>Pseudomonadota</taxon>
        <taxon>Alphaproteobacteria</taxon>
        <taxon>Rhodobacterales</taxon>
        <taxon>Paracoccaceae</taxon>
        <taxon>Marimonas</taxon>
    </lineage>
</organism>
<dbReference type="AlphaFoldDB" id="A0AAE4B260"/>